<organism evidence="1 2">
    <name type="scientific">Dallia pectoralis</name>
    <name type="common">Alaska blackfish</name>
    <dbReference type="NCBI Taxonomy" id="75939"/>
    <lineage>
        <taxon>Eukaryota</taxon>
        <taxon>Metazoa</taxon>
        <taxon>Chordata</taxon>
        <taxon>Craniata</taxon>
        <taxon>Vertebrata</taxon>
        <taxon>Euteleostomi</taxon>
        <taxon>Actinopterygii</taxon>
        <taxon>Neopterygii</taxon>
        <taxon>Teleostei</taxon>
        <taxon>Protacanthopterygii</taxon>
        <taxon>Esociformes</taxon>
        <taxon>Umbridae</taxon>
        <taxon>Dallia</taxon>
    </lineage>
</organism>
<accession>A0ACC2GBY9</accession>
<gene>
    <name evidence="1" type="ORF">DPEC_G00186520</name>
</gene>
<name>A0ACC2GBY9_DALPE</name>
<evidence type="ECO:0000313" key="1">
    <source>
        <dbReference type="EMBL" id="KAJ8001025.1"/>
    </source>
</evidence>
<dbReference type="EMBL" id="CM055742">
    <property type="protein sequence ID" value="KAJ8001025.1"/>
    <property type="molecule type" value="Genomic_DNA"/>
</dbReference>
<reference evidence="1" key="1">
    <citation type="submission" date="2021-05" db="EMBL/GenBank/DDBJ databases">
        <authorList>
            <person name="Pan Q."/>
            <person name="Jouanno E."/>
            <person name="Zahm M."/>
            <person name="Klopp C."/>
            <person name="Cabau C."/>
            <person name="Louis A."/>
            <person name="Berthelot C."/>
            <person name="Parey E."/>
            <person name="Roest Crollius H."/>
            <person name="Montfort J."/>
            <person name="Robinson-Rechavi M."/>
            <person name="Bouchez O."/>
            <person name="Lampietro C."/>
            <person name="Lopez Roques C."/>
            <person name="Donnadieu C."/>
            <person name="Postlethwait J."/>
            <person name="Bobe J."/>
            <person name="Dillon D."/>
            <person name="Chandos A."/>
            <person name="von Hippel F."/>
            <person name="Guiguen Y."/>
        </authorList>
    </citation>
    <scope>NUCLEOTIDE SEQUENCE</scope>
    <source>
        <strain evidence="1">YG-Jan2019</strain>
    </source>
</reference>
<comment type="caution">
    <text evidence="1">The sequence shown here is derived from an EMBL/GenBank/DDBJ whole genome shotgun (WGS) entry which is preliminary data.</text>
</comment>
<keyword evidence="2" id="KW-1185">Reference proteome</keyword>
<dbReference type="Proteomes" id="UP001157502">
    <property type="component" value="Chromosome 15"/>
</dbReference>
<proteinExistence type="predicted"/>
<protein>
    <submittedName>
        <fullName evidence="1">Uncharacterized protein</fullName>
    </submittedName>
</protein>
<sequence length="225" mass="24450">MKRPGYPTPGAVRGEPAYVDREDTTDRTNAWGGDRQSSTHCSLDKTESRLKSRTVMVPNRAPNALTNPLSSKTSRLGEYLVTADTAQRASAEPRTRSPAEETSSAELEAEGKSLCHIVCQTESLHTVKTACPRLDGDLESTATVVSPPGSGTPPRFNVVIVAQDNGSCNTFSQSTSEDLLKDVEYVNAFLEHTPGDSYSSDLDVDKQILNVESYHDPFFDPLSIL</sequence>
<evidence type="ECO:0000313" key="2">
    <source>
        <dbReference type="Proteomes" id="UP001157502"/>
    </source>
</evidence>